<accession>A0ABV6RAN6</accession>
<evidence type="ECO:0000313" key="1">
    <source>
        <dbReference type="EMBL" id="MFC0672943.1"/>
    </source>
</evidence>
<name>A0ABV6RAN6_9MICO</name>
<dbReference type="Proteomes" id="UP001589793">
    <property type="component" value="Unassembled WGS sequence"/>
</dbReference>
<dbReference type="InterPro" id="IPR012467">
    <property type="entry name" value="DUF1684"/>
</dbReference>
<keyword evidence="2" id="KW-1185">Reference proteome</keyword>
<dbReference type="EMBL" id="JBHLSV010000003">
    <property type="protein sequence ID" value="MFC0672943.1"/>
    <property type="molecule type" value="Genomic_DNA"/>
</dbReference>
<organism evidence="1 2">
    <name type="scientific">Brachybacterium hainanense</name>
    <dbReference type="NCBI Taxonomy" id="1541174"/>
    <lineage>
        <taxon>Bacteria</taxon>
        <taxon>Bacillati</taxon>
        <taxon>Actinomycetota</taxon>
        <taxon>Actinomycetes</taxon>
        <taxon>Micrococcales</taxon>
        <taxon>Dermabacteraceae</taxon>
        <taxon>Brachybacterium</taxon>
    </lineage>
</organism>
<comment type="caution">
    <text evidence="1">The sequence shown here is derived from an EMBL/GenBank/DDBJ whole genome shotgun (WGS) entry which is preliminary data.</text>
</comment>
<evidence type="ECO:0000313" key="2">
    <source>
        <dbReference type="Proteomes" id="UP001589793"/>
    </source>
</evidence>
<sequence length="270" mass="28489">MSTTDDFARDWHAWHEAHEARRSDPLGFLAVTGLFWLGPEPLDLPGAPGVWRLGAHGPEVDLAPGEQLVLGEKVLSGRHAFGPITSGAGIAVAFGDGEVQGSVEIADRGGRIILRPRRSDAPYLVAYEGTPAYPADARWRVPARFIAQEAPRSATVGSVVDGLEHVFSSPGSLEFEIDGALHRLTAFAAGDQGALQVLFRDGTSGVTTYAASRSLAVPAPDEDGATVLDFNRAVNLPCAYTDHATCPLPPAENRLPVAVEAGEQVPASRA</sequence>
<protein>
    <submittedName>
        <fullName evidence="1">DUF1684 domain-containing protein</fullName>
    </submittedName>
</protein>
<reference evidence="1 2" key="1">
    <citation type="submission" date="2024-09" db="EMBL/GenBank/DDBJ databases">
        <authorList>
            <person name="Sun Q."/>
            <person name="Mori K."/>
        </authorList>
    </citation>
    <scope>NUCLEOTIDE SEQUENCE [LARGE SCALE GENOMIC DNA]</scope>
    <source>
        <strain evidence="1 2">CICC 10874</strain>
    </source>
</reference>
<dbReference type="PANTHER" id="PTHR41913">
    <property type="entry name" value="DUF1684 DOMAIN-CONTAINING PROTEIN"/>
    <property type="match status" value="1"/>
</dbReference>
<proteinExistence type="predicted"/>
<dbReference type="RefSeq" id="WP_376978125.1">
    <property type="nucleotide sequence ID" value="NZ_JBHLSV010000003.1"/>
</dbReference>
<gene>
    <name evidence="1" type="ORF">ACFFF6_03115</name>
</gene>
<dbReference type="PANTHER" id="PTHR41913:SF1">
    <property type="entry name" value="DUF1684 DOMAIN-CONTAINING PROTEIN"/>
    <property type="match status" value="1"/>
</dbReference>
<dbReference type="Pfam" id="PF07920">
    <property type="entry name" value="DUF1684"/>
    <property type="match status" value="1"/>
</dbReference>